<name>A0A4Y9YTI0_9AGAM</name>
<dbReference type="OrthoDB" id="3270497at2759"/>
<evidence type="ECO:0000256" key="1">
    <source>
        <dbReference type="SAM" id="MobiDB-lite"/>
    </source>
</evidence>
<sequence length="566" mass="60680">MVKLSIPKWDKEKDKDNHTAGTSFTPDLSDTRPNRPRTAPPTPSSSFAPLFRLNSDLNNRPDLSSLITLKLSSPSFIDSVVHDDISDNPLYVIETVDNITKIRRSDAKGFITVARVRWTPSATSSSRRSKEVEGPHVSLGSGSWKHADEFLTYSYGTLTMSRKFYIPHHPSSMRWKRVGTSFHCNTSSVKGPVAILEPASVNGSPQLKIYNSLLPQDDSRKQKFHGGVPISLLDFLLVTSLLLVTDTNEWTNVTRVGPIDEPDESVINGAGPSRISRTSHGSSASLSSRALHPSVPPPPMPTMPSVEMWRQAVPSVRSDSPDGLRPGSPSSPAHTSAASQSSESTDPISTPASPGANNPFSFPSPSRTRFSSVPSLAPSRELPIPPVPPPIRLDHPWATTPSPILYDLAGQASSAHTSTASPYPYAASIRSPTVMSQAASSSSHLSPRSLPPIPLDSFKPSTPRSDTSPGRESLPPRSRLSHKPPPNYLASAHDSNMPMPLGAVASYVQNPDESFASRMHGLSISTGLEPAVEPTSDPGYECPPPAYTAADAARSPLQALGAHPPS</sequence>
<dbReference type="AlphaFoldDB" id="A0A4Y9YTI0"/>
<feature type="compositionally biased region" description="Polar residues" evidence="1">
    <location>
        <begin position="459"/>
        <end position="470"/>
    </location>
</feature>
<proteinExistence type="predicted"/>
<feature type="compositionally biased region" description="Low complexity" evidence="1">
    <location>
        <begin position="326"/>
        <end position="342"/>
    </location>
</feature>
<feature type="region of interest" description="Disordered" evidence="1">
    <location>
        <begin position="528"/>
        <end position="547"/>
    </location>
</feature>
<protein>
    <submittedName>
        <fullName evidence="2">Uncharacterized protein</fullName>
    </submittedName>
</protein>
<feature type="compositionally biased region" description="Basic and acidic residues" evidence="1">
    <location>
        <begin position="8"/>
        <end position="18"/>
    </location>
</feature>
<accession>A0A4Y9YTI0</accession>
<feature type="compositionally biased region" description="Low complexity" evidence="1">
    <location>
        <begin position="276"/>
        <end position="293"/>
    </location>
</feature>
<feature type="compositionally biased region" description="Polar residues" evidence="1">
    <location>
        <begin position="343"/>
        <end position="358"/>
    </location>
</feature>
<feature type="region of interest" description="Disordered" evidence="1">
    <location>
        <begin position="254"/>
        <end position="403"/>
    </location>
</feature>
<feature type="compositionally biased region" description="Low complexity" evidence="1">
    <location>
        <begin position="359"/>
        <end position="375"/>
    </location>
</feature>
<gene>
    <name evidence="2" type="ORF">EVG20_g5353</name>
</gene>
<keyword evidence="3" id="KW-1185">Reference proteome</keyword>
<dbReference type="EMBL" id="SEOQ01000313">
    <property type="protein sequence ID" value="TFY65734.1"/>
    <property type="molecule type" value="Genomic_DNA"/>
</dbReference>
<organism evidence="2 3">
    <name type="scientific">Dentipellis fragilis</name>
    <dbReference type="NCBI Taxonomy" id="205917"/>
    <lineage>
        <taxon>Eukaryota</taxon>
        <taxon>Fungi</taxon>
        <taxon>Dikarya</taxon>
        <taxon>Basidiomycota</taxon>
        <taxon>Agaricomycotina</taxon>
        <taxon>Agaricomycetes</taxon>
        <taxon>Russulales</taxon>
        <taxon>Hericiaceae</taxon>
        <taxon>Dentipellis</taxon>
    </lineage>
</organism>
<evidence type="ECO:0000313" key="3">
    <source>
        <dbReference type="Proteomes" id="UP000298327"/>
    </source>
</evidence>
<feature type="region of interest" description="Disordered" evidence="1">
    <location>
        <begin position="1"/>
        <end position="48"/>
    </location>
</feature>
<comment type="caution">
    <text evidence="2">The sequence shown here is derived from an EMBL/GenBank/DDBJ whole genome shotgun (WGS) entry which is preliminary data.</text>
</comment>
<feature type="region of interest" description="Disordered" evidence="1">
    <location>
        <begin position="432"/>
        <end position="495"/>
    </location>
</feature>
<feature type="compositionally biased region" description="Polar residues" evidence="1">
    <location>
        <begin position="19"/>
        <end position="28"/>
    </location>
</feature>
<reference evidence="2 3" key="1">
    <citation type="submission" date="2019-02" db="EMBL/GenBank/DDBJ databases">
        <title>Genome sequencing of the rare red list fungi Dentipellis fragilis.</title>
        <authorList>
            <person name="Buettner E."/>
            <person name="Kellner H."/>
        </authorList>
    </citation>
    <scope>NUCLEOTIDE SEQUENCE [LARGE SCALE GENOMIC DNA]</scope>
    <source>
        <strain evidence="2 3">DSM 105465</strain>
    </source>
</reference>
<dbReference type="Proteomes" id="UP000298327">
    <property type="component" value="Unassembled WGS sequence"/>
</dbReference>
<feature type="compositionally biased region" description="Low complexity" evidence="1">
    <location>
        <begin position="432"/>
        <end position="448"/>
    </location>
</feature>
<evidence type="ECO:0000313" key="2">
    <source>
        <dbReference type="EMBL" id="TFY65734.1"/>
    </source>
</evidence>